<feature type="non-terminal residue" evidence="2">
    <location>
        <position position="1"/>
    </location>
</feature>
<protein>
    <recommendedName>
        <fullName evidence="1">Integrase zinc-binding domain-containing protein</fullName>
    </recommendedName>
</protein>
<dbReference type="Proteomes" id="UP001234989">
    <property type="component" value="Chromosome 9"/>
</dbReference>
<gene>
    <name evidence="2" type="ORF">MTR67_039210</name>
</gene>
<sequence>YNVAHVEYEKKELIRDVHRLALLDIKSKKHLDPILIELKKLVLNKSVEVFSQGGEGVLRYKGRLCAPNFDDLREKILDEAHDSRHSILLGMSRMYRDLWEVYWWNGMKKDIACFVAKCPNCQQVKVEHKKSRDLSQDIEIPTWKWEDVNMDFVVGLPHTRRQHDSICVIVDRMTKICPLYSDPDFIFGGRLCQVVH</sequence>
<dbReference type="EMBL" id="CP133620">
    <property type="protein sequence ID" value="WMV45825.1"/>
    <property type="molecule type" value="Genomic_DNA"/>
</dbReference>
<organism evidence="2 3">
    <name type="scientific">Solanum verrucosum</name>
    <dbReference type="NCBI Taxonomy" id="315347"/>
    <lineage>
        <taxon>Eukaryota</taxon>
        <taxon>Viridiplantae</taxon>
        <taxon>Streptophyta</taxon>
        <taxon>Embryophyta</taxon>
        <taxon>Tracheophyta</taxon>
        <taxon>Spermatophyta</taxon>
        <taxon>Magnoliopsida</taxon>
        <taxon>eudicotyledons</taxon>
        <taxon>Gunneridae</taxon>
        <taxon>Pentapetalae</taxon>
        <taxon>asterids</taxon>
        <taxon>lamiids</taxon>
        <taxon>Solanales</taxon>
        <taxon>Solanaceae</taxon>
        <taxon>Solanoideae</taxon>
        <taxon>Solaneae</taxon>
        <taxon>Solanum</taxon>
    </lineage>
</organism>
<dbReference type="Gene3D" id="1.10.340.70">
    <property type="match status" value="1"/>
</dbReference>
<accession>A0AAF0UHF1</accession>
<evidence type="ECO:0000259" key="1">
    <source>
        <dbReference type="Pfam" id="PF17921"/>
    </source>
</evidence>
<keyword evidence="3" id="KW-1185">Reference proteome</keyword>
<dbReference type="PANTHER" id="PTHR45835:SF91">
    <property type="entry name" value="RETROTRANSPOSON, TY3-GYPSY SUBCLASS-LIKE PROTEIN"/>
    <property type="match status" value="1"/>
</dbReference>
<evidence type="ECO:0000313" key="3">
    <source>
        <dbReference type="Proteomes" id="UP001234989"/>
    </source>
</evidence>
<dbReference type="Pfam" id="PF17921">
    <property type="entry name" value="Integrase_H2C2"/>
    <property type="match status" value="1"/>
</dbReference>
<dbReference type="InterPro" id="IPR041588">
    <property type="entry name" value="Integrase_H2C2"/>
</dbReference>
<name>A0AAF0UHF1_SOLVR</name>
<reference evidence="2" key="1">
    <citation type="submission" date="2023-08" db="EMBL/GenBank/DDBJ databases">
        <title>A de novo genome assembly of Solanum verrucosum Schlechtendal, a Mexican diploid species geographically isolated from the other diploid A-genome species in potato relatives.</title>
        <authorList>
            <person name="Hosaka K."/>
        </authorList>
    </citation>
    <scope>NUCLEOTIDE SEQUENCE</scope>
    <source>
        <tissue evidence="2">Young leaves</tissue>
    </source>
</reference>
<dbReference type="AlphaFoldDB" id="A0AAF0UHF1"/>
<feature type="domain" description="Integrase zinc-binding" evidence="1">
    <location>
        <begin position="71"/>
        <end position="126"/>
    </location>
</feature>
<evidence type="ECO:0000313" key="2">
    <source>
        <dbReference type="EMBL" id="WMV45825.1"/>
    </source>
</evidence>
<dbReference type="PANTHER" id="PTHR45835">
    <property type="entry name" value="YALI0A06105P"/>
    <property type="match status" value="1"/>
</dbReference>
<proteinExistence type="predicted"/>